<dbReference type="RefSeq" id="XP_007768780.1">
    <property type="nucleotide sequence ID" value="XM_007770590.1"/>
</dbReference>
<dbReference type="OrthoDB" id="9978173at2759"/>
<organism evidence="1 2">
    <name type="scientific">Coniophora puteana (strain RWD-64-598)</name>
    <name type="common">Brown rot fungus</name>
    <dbReference type="NCBI Taxonomy" id="741705"/>
    <lineage>
        <taxon>Eukaryota</taxon>
        <taxon>Fungi</taxon>
        <taxon>Dikarya</taxon>
        <taxon>Basidiomycota</taxon>
        <taxon>Agaricomycotina</taxon>
        <taxon>Agaricomycetes</taxon>
        <taxon>Agaricomycetidae</taxon>
        <taxon>Boletales</taxon>
        <taxon>Coniophorineae</taxon>
        <taxon>Coniophoraceae</taxon>
        <taxon>Coniophora</taxon>
    </lineage>
</organism>
<accession>A0A5M3MQF7</accession>
<dbReference type="Proteomes" id="UP000053558">
    <property type="component" value="Unassembled WGS sequence"/>
</dbReference>
<sequence>MTIARMLQTIFTAPTAVTFRPASHLAESYLKKDPSDDESTAEPKMAPEILLQGACPNQYSKCAELLQSSIPKGFDASEIILQRNGLVHTLLEAYNEHRARVLRPIDVWLAILTQFSFYVSAYAEERLSLFVAHKGKKELRPTAYRTRYTVDFGRVARQTADLLEENLTDPALRMWATPKFSTTTITDNKVFAIALMATTKSYWETFFGLCCGIPRVTLDGTREDWEVVLQSIDKLKEFGFETTAWYHLLRPVLACFVNAFDDPDGEENIDFWGRVAHLHSGMSGPTYLMGWATTFCVFDAHGKWQGPFLDNIPSFDSPSQDYAKLSGEAFAKEHLELDSDSYLVLDGVPYPHISMRDIPAGTFEVDVKLDDNGEMLETLLVAGSMGSAVSLSNDISLSKTEERDIVRPVPGWWMFIKK</sequence>
<dbReference type="Pfam" id="PF14388">
    <property type="entry name" value="DUF4419"/>
    <property type="match status" value="1"/>
</dbReference>
<gene>
    <name evidence="1" type="ORF">CONPUDRAFT_153984</name>
</gene>
<keyword evidence="2" id="KW-1185">Reference proteome</keyword>
<name>A0A5M3MQF7_CONPW</name>
<evidence type="ECO:0000313" key="2">
    <source>
        <dbReference type="Proteomes" id="UP000053558"/>
    </source>
</evidence>
<evidence type="ECO:0000313" key="1">
    <source>
        <dbReference type="EMBL" id="EIW81438.1"/>
    </source>
</evidence>
<dbReference type="KEGG" id="cput:CONPUDRAFT_153984"/>
<dbReference type="AlphaFoldDB" id="A0A5M3MQF7"/>
<dbReference type="InterPro" id="IPR025533">
    <property type="entry name" value="DUF4419"/>
</dbReference>
<evidence type="ECO:0008006" key="3">
    <source>
        <dbReference type="Google" id="ProtNLM"/>
    </source>
</evidence>
<dbReference type="OMA" id="NDAPERM"/>
<reference evidence="2" key="1">
    <citation type="journal article" date="2012" name="Science">
        <title>The Paleozoic origin of enzymatic lignin decomposition reconstructed from 31 fungal genomes.</title>
        <authorList>
            <person name="Floudas D."/>
            <person name="Binder M."/>
            <person name="Riley R."/>
            <person name="Barry K."/>
            <person name="Blanchette R.A."/>
            <person name="Henrissat B."/>
            <person name="Martinez A.T."/>
            <person name="Otillar R."/>
            <person name="Spatafora J.W."/>
            <person name="Yadav J.S."/>
            <person name="Aerts A."/>
            <person name="Benoit I."/>
            <person name="Boyd A."/>
            <person name="Carlson A."/>
            <person name="Copeland A."/>
            <person name="Coutinho P.M."/>
            <person name="de Vries R.P."/>
            <person name="Ferreira P."/>
            <person name="Findley K."/>
            <person name="Foster B."/>
            <person name="Gaskell J."/>
            <person name="Glotzer D."/>
            <person name="Gorecki P."/>
            <person name="Heitman J."/>
            <person name="Hesse C."/>
            <person name="Hori C."/>
            <person name="Igarashi K."/>
            <person name="Jurgens J.A."/>
            <person name="Kallen N."/>
            <person name="Kersten P."/>
            <person name="Kohler A."/>
            <person name="Kuees U."/>
            <person name="Kumar T.K.A."/>
            <person name="Kuo A."/>
            <person name="LaButti K."/>
            <person name="Larrondo L.F."/>
            <person name="Lindquist E."/>
            <person name="Ling A."/>
            <person name="Lombard V."/>
            <person name="Lucas S."/>
            <person name="Lundell T."/>
            <person name="Martin R."/>
            <person name="McLaughlin D.J."/>
            <person name="Morgenstern I."/>
            <person name="Morin E."/>
            <person name="Murat C."/>
            <person name="Nagy L.G."/>
            <person name="Nolan M."/>
            <person name="Ohm R.A."/>
            <person name="Patyshakuliyeva A."/>
            <person name="Rokas A."/>
            <person name="Ruiz-Duenas F.J."/>
            <person name="Sabat G."/>
            <person name="Salamov A."/>
            <person name="Samejima M."/>
            <person name="Schmutz J."/>
            <person name="Slot J.C."/>
            <person name="St John F."/>
            <person name="Stenlid J."/>
            <person name="Sun H."/>
            <person name="Sun S."/>
            <person name="Syed K."/>
            <person name="Tsang A."/>
            <person name="Wiebenga A."/>
            <person name="Young D."/>
            <person name="Pisabarro A."/>
            <person name="Eastwood D.C."/>
            <person name="Martin F."/>
            <person name="Cullen D."/>
            <person name="Grigoriev I.V."/>
            <person name="Hibbett D.S."/>
        </authorList>
    </citation>
    <scope>NUCLEOTIDE SEQUENCE [LARGE SCALE GENOMIC DNA]</scope>
    <source>
        <strain evidence="2">RWD-64-598 SS2</strain>
    </source>
</reference>
<protein>
    <recommendedName>
        <fullName evidence="3">DUF4419 domain-containing protein</fullName>
    </recommendedName>
</protein>
<dbReference type="EMBL" id="JH711578">
    <property type="protein sequence ID" value="EIW81438.1"/>
    <property type="molecule type" value="Genomic_DNA"/>
</dbReference>
<comment type="caution">
    <text evidence="1">The sequence shown here is derived from an EMBL/GenBank/DDBJ whole genome shotgun (WGS) entry which is preliminary data.</text>
</comment>
<dbReference type="PANTHER" id="PTHR31252:SF11">
    <property type="entry name" value="DUF4419 DOMAIN-CONTAINING PROTEIN"/>
    <property type="match status" value="1"/>
</dbReference>
<proteinExistence type="predicted"/>
<dbReference type="PANTHER" id="PTHR31252">
    <property type="entry name" value="DUF4419 DOMAIN-CONTAINING PROTEIN"/>
    <property type="match status" value="1"/>
</dbReference>
<dbReference type="GeneID" id="19203197"/>